<dbReference type="EMBL" id="BGZK01000201">
    <property type="protein sequence ID" value="GBP28023.1"/>
    <property type="molecule type" value="Genomic_DNA"/>
</dbReference>
<gene>
    <name evidence="1" type="ORF">EVAR_83654_1</name>
</gene>
<evidence type="ECO:0000313" key="2">
    <source>
        <dbReference type="Proteomes" id="UP000299102"/>
    </source>
</evidence>
<accession>A0A4C1UNJ1</accession>
<comment type="caution">
    <text evidence="1">The sequence shown here is derived from an EMBL/GenBank/DDBJ whole genome shotgun (WGS) entry which is preliminary data.</text>
</comment>
<dbReference type="AlphaFoldDB" id="A0A4C1UNJ1"/>
<organism evidence="1 2">
    <name type="scientific">Eumeta variegata</name>
    <name type="common">Bagworm moth</name>
    <name type="synonym">Eumeta japonica</name>
    <dbReference type="NCBI Taxonomy" id="151549"/>
    <lineage>
        <taxon>Eukaryota</taxon>
        <taxon>Metazoa</taxon>
        <taxon>Ecdysozoa</taxon>
        <taxon>Arthropoda</taxon>
        <taxon>Hexapoda</taxon>
        <taxon>Insecta</taxon>
        <taxon>Pterygota</taxon>
        <taxon>Neoptera</taxon>
        <taxon>Endopterygota</taxon>
        <taxon>Lepidoptera</taxon>
        <taxon>Glossata</taxon>
        <taxon>Ditrysia</taxon>
        <taxon>Tineoidea</taxon>
        <taxon>Psychidae</taxon>
        <taxon>Oiketicinae</taxon>
        <taxon>Eumeta</taxon>
    </lineage>
</organism>
<dbReference type="Proteomes" id="UP000299102">
    <property type="component" value="Unassembled WGS sequence"/>
</dbReference>
<evidence type="ECO:0000313" key="1">
    <source>
        <dbReference type="EMBL" id="GBP28023.1"/>
    </source>
</evidence>
<reference evidence="1 2" key="1">
    <citation type="journal article" date="2019" name="Commun. Biol.">
        <title>The bagworm genome reveals a unique fibroin gene that provides high tensile strength.</title>
        <authorList>
            <person name="Kono N."/>
            <person name="Nakamura H."/>
            <person name="Ohtoshi R."/>
            <person name="Tomita M."/>
            <person name="Numata K."/>
            <person name="Arakawa K."/>
        </authorList>
    </citation>
    <scope>NUCLEOTIDE SEQUENCE [LARGE SCALE GENOMIC DNA]</scope>
</reference>
<keyword evidence="2" id="KW-1185">Reference proteome</keyword>
<name>A0A4C1UNJ1_EUMVA</name>
<sequence>MLPFLNQIIPGLPLIQANVLTLQLSLAARTGSAAVLTVLPQEVVETLNNLIMLLEALSPTMIACCEKESRSSVITSSTVAFDKDQTDSPPIQL</sequence>
<proteinExistence type="predicted"/>
<protein>
    <submittedName>
        <fullName evidence="1">Uncharacterized protein</fullName>
    </submittedName>
</protein>